<dbReference type="Pfam" id="PF14194">
    <property type="entry name" value="Cys_rich_VLP"/>
    <property type="match status" value="1"/>
</dbReference>
<reference evidence="2 3" key="1">
    <citation type="submission" date="2017-04" db="EMBL/GenBank/DDBJ databases">
        <title>Monoglobus pectinilyticus 14 draft genome.</title>
        <authorList>
            <person name="Kim C."/>
            <person name="Rosendale D.I."/>
            <person name="Kelly W.J."/>
            <person name="Tannock G.W."/>
            <person name="Patchett M.L."/>
            <person name="Jordens J.Z."/>
        </authorList>
    </citation>
    <scope>NUCLEOTIDE SEQUENCE [LARGE SCALE GENOMIC DNA]</scope>
    <source>
        <strain evidence="2 3">14</strain>
    </source>
</reference>
<evidence type="ECO:0000313" key="3">
    <source>
        <dbReference type="Proteomes" id="UP000235589"/>
    </source>
</evidence>
<organism evidence="2 3">
    <name type="scientific">Monoglobus pectinilyticus</name>
    <dbReference type="NCBI Taxonomy" id="1981510"/>
    <lineage>
        <taxon>Bacteria</taxon>
        <taxon>Bacillati</taxon>
        <taxon>Bacillota</taxon>
        <taxon>Clostridia</taxon>
        <taxon>Monoglobales</taxon>
        <taxon>Monoglobaceae</taxon>
        <taxon>Monoglobus</taxon>
    </lineage>
</organism>
<name>A0A2K9P190_9FIRM</name>
<sequence length="118" mass="13137">MAKQMTPGQRRKANALIRKICCNYDNGNCIALDDGAECVCVQSISYSLICKWFVNAVLPTDKALYAEIMGQGVKRCVECGAAFAPGSNRAKYCVTCARRSHRRQKNASDRKRRDNADK</sequence>
<dbReference type="EMBL" id="CP020991">
    <property type="protein sequence ID" value="AUO19021.1"/>
    <property type="molecule type" value="Genomic_DNA"/>
</dbReference>
<dbReference type="OrthoDB" id="9790489at2"/>
<feature type="domain" description="Cysteine-rich VLP" evidence="1">
    <location>
        <begin position="6"/>
        <end position="61"/>
    </location>
</feature>
<dbReference type="AlphaFoldDB" id="A0A2K9P190"/>
<dbReference type="RefSeq" id="WP_102365265.1">
    <property type="nucleotide sequence ID" value="NZ_CP020991.1"/>
</dbReference>
<keyword evidence="3" id="KW-1185">Reference proteome</keyword>
<evidence type="ECO:0000259" key="1">
    <source>
        <dbReference type="Pfam" id="PF14194"/>
    </source>
</evidence>
<protein>
    <recommendedName>
        <fullName evidence="1">Cysteine-rich VLP domain-containing protein</fullName>
    </recommendedName>
</protein>
<accession>A0A2K9P190</accession>
<evidence type="ECO:0000313" key="2">
    <source>
        <dbReference type="EMBL" id="AUO19021.1"/>
    </source>
</evidence>
<dbReference type="InterPro" id="IPR025973">
    <property type="entry name" value="Cys_rich_VLP_dom"/>
</dbReference>
<gene>
    <name evidence="2" type="ORF">B9O19_00844</name>
</gene>
<dbReference type="KEGG" id="mpec:B9O19_00844"/>
<proteinExistence type="predicted"/>
<dbReference type="Proteomes" id="UP000235589">
    <property type="component" value="Chromosome"/>
</dbReference>
<dbReference type="GeneID" id="98062264"/>